<reference evidence="1" key="1">
    <citation type="journal article" date="2021" name="Open Biol.">
        <title>Shared evolutionary footprints suggest mitochondrial oxidative damage underlies multiple complex I losses in fungi.</title>
        <authorList>
            <person name="Schikora-Tamarit M.A."/>
            <person name="Marcet-Houben M."/>
            <person name="Nosek J."/>
            <person name="Gabaldon T."/>
        </authorList>
    </citation>
    <scope>NUCLEOTIDE SEQUENCE</scope>
    <source>
        <strain evidence="1">NCAIM Y.01608</strain>
    </source>
</reference>
<reference evidence="1" key="2">
    <citation type="submission" date="2021-01" db="EMBL/GenBank/DDBJ databases">
        <authorList>
            <person name="Schikora-Tamarit M.A."/>
        </authorList>
    </citation>
    <scope>NUCLEOTIDE SEQUENCE</scope>
    <source>
        <strain evidence="1">NCAIM Y.01608</strain>
    </source>
</reference>
<dbReference type="Proteomes" id="UP000788993">
    <property type="component" value="Unassembled WGS sequence"/>
</dbReference>
<sequence>MAELGIGKIDLDYGGIVRLPRVVEYPGRAFSVQIEHLQMLVRRARGQLAAVVEFASIDVFIYSVAKLCISAQDQIQPEESLAVRSSSSAADFEVSPSPLSPFRWGDLKIWVFALSSSSSSVSSSVSSFSALRRLSKDKSGGFCNPTGRGGEGDCEPEYLTGEESDIRDMMASCSSLLSEAERRWLAGGSIDRESMVRFGRSGESALYKADSADPCLLASSSSFSFDVLRRTGIAWSVFMFQKLSCCFLSSGVSIFRDFSSSRFFSSSEIDLADHPCWIFTLA</sequence>
<protein>
    <submittedName>
        <fullName evidence="1">Uncharacterized protein</fullName>
    </submittedName>
</protein>
<proteinExistence type="predicted"/>
<gene>
    <name evidence="1" type="ORF">OGATHE_006127</name>
</gene>
<name>A0A9P8NR38_9ASCO</name>
<comment type="caution">
    <text evidence="1">The sequence shown here is derived from an EMBL/GenBank/DDBJ whole genome shotgun (WGS) entry which is preliminary data.</text>
</comment>
<dbReference type="AlphaFoldDB" id="A0A9P8NR38"/>
<accession>A0A9P8NR38</accession>
<keyword evidence="2" id="KW-1185">Reference proteome</keyword>
<evidence type="ECO:0000313" key="2">
    <source>
        <dbReference type="Proteomes" id="UP000788993"/>
    </source>
</evidence>
<evidence type="ECO:0000313" key="1">
    <source>
        <dbReference type="EMBL" id="KAH3659243.1"/>
    </source>
</evidence>
<dbReference type="EMBL" id="JAEUBD010001540">
    <property type="protein sequence ID" value="KAH3659243.1"/>
    <property type="molecule type" value="Genomic_DNA"/>
</dbReference>
<organism evidence="1 2">
    <name type="scientific">Ogataea polymorpha</name>
    <dbReference type="NCBI Taxonomy" id="460523"/>
    <lineage>
        <taxon>Eukaryota</taxon>
        <taxon>Fungi</taxon>
        <taxon>Dikarya</taxon>
        <taxon>Ascomycota</taxon>
        <taxon>Saccharomycotina</taxon>
        <taxon>Pichiomycetes</taxon>
        <taxon>Pichiales</taxon>
        <taxon>Pichiaceae</taxon>
        <taxon>Ogataea</taxon>
    </lineage>
</organism>